<reference evidence="2 3" key="1">
    <citation type="submission" date="2023-02" db="EMBL/GenBank/DDBJ databases">
        <title>LHISI_Scaffold_Assembly.</title>
        <authorList>
            <person name="Stuart O.P."/>
            <person name="Cleave R."/>
            <person name="Magrath M.J.L."/>
            <person name="Mikheyev A.S."/>
        </authorList>
    </citation>
    <scope>NUCLEOTIDE SEQUENCE [LARGE SCALE GENOMIC DNA]</scope>
    <source>
        <strain evidence="2">Daus_M_001</strain>
        <tissue evidence="2">Leg muscle</tissue>
    </source>
</reference>
<feature type="region of interest" description="Disordered" evidence="1">
    <location>
        <begin position="1"/>
        <end position="20"/>
    </location>
</feature>
<comment type="caution">
    <text evidence="2">The sequence shown here is derived from an EMBL/GenBank/DDBJ whole genome shotgun (WGS) entry which is preliminary data.</text>
</comment>
<dbReference type="Proteomes" id="UP001159363">
    <property type="component" value="Chromosome 1"/>
</dbReference>
<sequence length="236" mass="26270">MEQRRRVPRKPADQRQRPAQFPHAIIQIDRKSNTVRLAHSGVSLLDLLPVTSPPRTHWKCRREPQISRVASLGPARRDCDAYKNEIKLAETEDGLRNSSSGISVREGIDAPNNPLHRTFLASSFTHPQQGEAGSIRGRIAPGFPNVGIVHTMLLVGGFSRGSPVSPTLAFRCFTLIGSQDLDVKSCPNLFTHTLHSVGGEREGGRERERERENGAMDETCLIHQAEKGNRKRELHP</sequence>
<accession>A0ABQ9IFR0</accession>
<feature type="compositionally biased region" description="Basic and acidic residues" evidence="1">
    <location>
        <begin position="198"/>
        <end position="214"/>
    </location>
</feature>
<feature type="region of interest" description="Disordered" evidence="1">
    <location>
        <begin position="197"/>
        <end position="236"/>
    </location>
</feature>
<name>A0ABQ9IFR0_9NEOP</name>
<evidence type="ECO:0000313" key="2">
    <source>
        <dbReference type="EMBL" id="KAJ8895484.1"/>
    </source>
</evidence>
<dbReference type="EMBL" id="JARBHB010000001">
    <property type="protein sequence ID" value="KAJ8895484.1"/>
    <property type="molecule type" value="Genomic_DNA"/>
</dbReference>
<organism evidence="2 3">
    <name type="scientific">Dryococelus australis</name>
    <dbReference type="NCBI Taxonomy" id="614101"/>
    <lineage>
        <taxon>Eukaryota</taxon>
        <taxon>Metazoa</taxon>
        <taxon>Ecdysozoa</taxon>
        <taxon>Arthropoda</taxon>
        <taxon>Hexapoda</taxon>
        <taxon>Insecta</taxon>
        <taxon>Pterygota</taxon>
        <taxon>Neoptera</taxon>
        <taxon>Polyneoptera</taxon>
        <taxon>Phasmatodea</taxon>
        <taxon>Verophasmatodea</taxon>
        <taxon>Anareolatae</taxon>
        <taxon>Phasmatidae</taxon>
        <taxon>Eurycanthinae</taxon>
        <taxon>Dryococelus</taxon>
    </lineage>
</organism>
<feature type="compositionally biased region" description="Basic and acidic residues" evidence="1">
    <location>
        <begin position="1"/>
        <end position="16"/>
    </location>
</feature>
<protein>
    <submittedName>
        <fullName evidence="2">Uncharacterized protein</fullName>
    </submittedName>
</protein>
<keyword evidence="3" id="KW-1185">Reference proteome</keyword>
<proteinExistence type="predicted"/>
<evidence type="ECO:0000313" key="3">
    <source>
        <dbReference type="Proteomes" id="UP001159363"/>
    </source>
</evidence>
<gene>
    <name evidence="2" type="ORF">PR048_000817</name>
</gene>
<evidence type="ECO:0000256" key="1">
    <source>
        <dbReference type="SAM" id="MobiDB-lite"/>
    </source>
</evidence>